<dbReference type="PANTHER" id="PTHR11102:SF160">
    <property type="entry name" value="ERAD-ASSOCIATED E3 UBIQUITIN-PROTEIN LIGASE COMPONENT HRD3"/>
    <property type="match status" value="1"/>
</dbReference>
<dbReference type="AlphaFoldDB" id="A0A1B8PWE9"/>
<feature type="signal peptide" evidence="1">
    <location>
        <begin position="1"/>
        <end position="29"/>
    </location>
</feature>
<feature type="chain" id="PRO_5008611904" description="Sel1 repeat family protein" evidence="1">
    <location>
        <begin position="30"/>
        <end position="211"/>
    </location>
</feature>
<proteinExistence type="predicted"/>
<dbReference type="Gene3D" id="1.25.40.10">
    <property type="entry name" value="Tetratricopeptide repeat domain"/>
    <property type="match status" value="1"/>
</dbReference>
<comment type="caution">
    <text evidence="2">The sequence shown here is derived from an EMBL/GenBank/DDBJ whole genome shotgun (WGS) entry which is preliminary data.</text>
</comment>
<dbReference type="PANTHER" id="PTHR11102">
    <property type="entry name" value="SEL-1-LIKE PROTEIN"/>
    <property type="match status" value="1"/>
</dbReference>
<dbReference type="InterPro" id="IPR011990">
    <property type="entry name" value="TPR-like_helical_dom_sf"/>
</dbReference>
<keyword evidence="1" id="KW-0732">Signal</keyword>
<evidence type="ECO:0000256" key="1">
    <source>
        <dbReference type="SAM" id="SignalP"/>
    </source>
</evidence>
<accession>A0A1B8PWE9</accession>
<dbReference type="SMART" id="SM00671">
    <property type="entry name" value="SEL1"/>
    <property type="match status" value="3"/>
</dbReference>
<evidence type="ECO:0008006" key="4">
    <source>
        <dbReference type="Google" id="ProtNLM"/>
    </source>
</evidence>
<dbReference type="EMBL" id="LZMS01000091">
    <property type="protein sequence ID" value="OBX60163.1"/>
    <property type="molecule type" value="Genomic_DNA"/>
</dbReference>
<dbReference type="InterPro" id="IPR006597">
    <property type="entry name" value="Sel1-like"/>
</dbReference>
<dbReference type="OrthoDB" id="7057291at2"/>
<dbReference type="InterPro" id="IPR050767">
    <property type="entry name" value="Sel1_AlgK"/>
</dbReference>
<sequence length="211" mass="24056">MLYPFDVVKSYAKIALCLVGLGSCVFAHANYKVMAYGNGDDHEIQIKAEQGDKDAQAFLCEVTAQTHLHNPNADRMIYWCQKSAEQGVAKSQYRMGEFYYKGTGVAQDFDKARYWLELSANQGFAHAELNLGVLYFQGNGVPVDYEKAVYWYRKSANQNNPAAQLYLGNRYLNGQGVKQSDKWAKHWYQKACDNDEQTACDYLKELARLNR</sequence>
<dbReference type="Proteomes" id="UP000092607">
    <property type="component" value="Unassembled WGS sequence"/>
</dbReference>
<organism evidence="2 3">
    <name type="scientific">Moraxella lacunata</name>
    <dbReference type="NCBI Taxonomy" id="477"/>
    <lineage>
        <taxon>Bacteria</taxon>
        <taxon>Pseudomonadati</taxon>
        <taxon>Pseudomonadota</taxon>
        <taxon>Gammaproteobacteria</taxon>
        <taxon>Moraxellales</taxon>
        <taxon>Moraxellaceae</taxon>
        <taxon>Moraxella</taxon>
    </lineage>
</organism>
<dbReference type="SUPFAM" id="SSF81901">
    <property type="entry name" value="HCP-like"/>
    <property type="match status" value="1"/>
</dbReference>
<evidence type="ECO:0000313" key="2">
    <source>
        <dbReference type="EMBL" id="OBX60163.1"/>
    </source>
</evidence>
<evidence type="ECO:0000313" key="3">
    <source>
        <dbReference type="Proteomes" id="UP000092607"/>
    </source>
</evidence>
<gene>
    <name evidence="2" type="ORF">A9309_10085</name>
</gene>
<name>A0A1B8PWE9_MORLA</name>
<protein>
    <recommendedName>
        <fullName evidence="4">Sel1 repeat family protein</fullName>
    </recommendedName>
</protein>
<reference evidence="2 3" key="1">
    <citation type="submission" date="2016-06" db="EMBL/GenBank/DDBJ databases">
        <title>Draft genome of Moraxella lacunata CCUG 57757A.</title>
        <authorList>
            <person name="Salva-Serra F."/>
            <person name="Engstrom-Jakobsson H."/>
            <person name="Thorell K."/>
            <person name="Gonzales-Siles L."/>
            <person name="Karlsson R."/>
            <person name="Boulund F."/>
            <person name="Engstrand L."/>
            <person name="Kristiansson E."/>
            <person name="Moore E."/>
        </authorList>
    </citation>
    <scope>NUCLEOTIDE SEQUENCE [LARGE SCALE GENOMIC DNA]</scope>
    <source>
        <strain evidence="2 3">CCUG 57757A</strain>
    </source>
</reference>
<dbReference type="RefSeq" id="WP_065256576.1">
    <property type="nucleotide sequence ID" value="NZ_JARDJM010000048.1"/>
</dbReference>
<dbReference type="Pfam" id="PF08238">
    <property type="entry name" value="Sel1"/>
    <property type="match status" value="4"/>
</dbReference>